<dbReference type="Pfam" id="PF00107">
    <property type="entry name" value="ADH_zinc_N"/>
    <property type="match status" value="1"/>
</dbReference>
<evidence type="ECO:0000256" key="5">
    <source>
        <dbReference type="ARBA" id="ARBA00023002"/>
    </source>
</evidence>
<dbReference type="Pfam" id="PF08240">
    <property type="entry name" value="ADH_N"/>
    <property type="match status" value="1"/>
</dbReference>
<keyword evidence="10" id="KW-1185">Reference proteome</keyword>
<keyword evidence="6" id="KW-0520">NAD</keyword>
<dbReference type="RefSeq" id="XP_060281502.1">
    <property type="nucleotide sequence ID" value="XM_060431729.1"/>
</dbReference>
<dbReference type="InterPro" id="IPR020843">
    <property type="entry name" value="ER"/>
</dbReference>
<dbReference type="PANTHER" id="PTHR42940:SF2">
    <property type="entry name" value="DEHYDROGENASE FAMILY OXIDOREDUCTASE, PUTATIVE (JCVI)-RELATED"/>
    <property type="match status" value="1"/>
</dbReference>
<dbReference type="PROSITE" id="PS00059">
    <property type="entry name" value="ADH_ZINC"/>
    <property type="match status" value="1"/>
</dbReference>
<dbReference type="InterPro" id="IPR011032">
    <property type="entry name" value="GroES-like_sf"/>
</dbReference>
<keyword evidence="4 7" id="KW-0862">Zinc</keyword>
<dbReference type="InterPro" id="IPR036291">
    <property type="entry name" value="NAD(P)-bd_dom_sf"/>
</dbReference>
<evidence type="ECO:0000256" key="2">
    <source>
        <dbReference type="ARBA" id="ARBA00008072"/>
    </source>
</evidence>
<dbReference type="AlphaFoldDB" id="A0AAJ0BY91"/>
<organism evidence="9 10">
    <name type="scientific">Phialemonium atrogriseum</name>
    <dbReference type="NCBI Taxonomy" id="1093897"/>
    <lineage>
        <taxon>Eukaryota</taxon>
        <taxon>Fungi</taxon>
        <taxon>Dikarya</taxon>
        <taxon>Ascomycota</taxon>
        <taxon>Pezizomycotina</taxon>
        <taxon>Sordariomycetes</taxon>
        <taxon>Sordariomycetidae</taxon>
        <taxon>Cephalothecales</taxon>
        <taxon>Cephalothecaceae</taxon>
        <taxon>Phialemonium</taxon>
    </lineage>
</organism>
<evidence type="ECO:0000313" key="9">
    <source>
        <dbReference type="EMBL" id="KAK1765289.1"/>
    </source>
</evidence>
<evidence type="ECO:0000256" key="6">
    <source>
        <dbReference type="ARBA" id="ARBA00023027"/>
    </source>
</evidence>
<dbReference type="GO" id="GO:0005737">
    <property type="term" value="C:cytoplasm"/>
    <property type="evidence" value="ECO:0007669"/>
    <property type="project" value="TreeGrafter"/>
</dbReference>
<dbReference type="GeneID" id="85314916"/>
<protein>
    <recommendedName>
        <fullName evidence="8">Enoyl reductase (ER) domain-containing protein</fullName>
    </recommendedName>
</protein>
<dbReference type="SUPFAM" id="SSF50129">
    <property type="entry name" value="GroES-like"/>
    <property type="match status" value="1"/>
</dbReference>
<dbReference type="PANTHER" id="PTHR42940">
    <property type="entry name" value="ALCOHOL DEHYDROGENASE 1-RELATED"/>
    <property type="match status" value="1"/>
</dbReference>
<dbReference type="InterPro" id="IPR013154">
    <property type="entry name" value="ADH-like_N"/>
</dbReference>
<feature type="domain" description="Enoyl reductase (ER)" evidence="8">
    <location>
        <begin position="18"/>
        <end position="348"/>
    </location>
</feature>
<dbReference type="GO" id="GO:0004022">
    <property type="term" value="F:alcohol dehydrogenase (NAD+) activity"/>
    <property type="evidence" value="ECO:0007669"/>
    <property type="project" value="TreeGrafter"/>
</dbReference>
<accession>A0AAJ0BY91</accession>
<evidence type="ECO:0000256" key="4">
    <source>
        <dbReference type="ARBA" id="ARBA00022833"/>
    </source>
</evidence>
<dbReference type="FunFam" id="3.40.50.720:FF:000039">
    <property type="entry name" value="Alcohol dehydrogenase AdhP"/>
    <property type="match status" value="1"/>
</dbReference>
<dbReference type="EMBL" id="MU839016">
    <property type="protein sequence ID" value="KAK1765289.1"/>
    <property type="molecule type" value="Genomic_DNA"/>
</dbReference>
<sequence length="355" mass="37919">MAAIPAKQTAVWVDNPSKDANIYLRDDVPVPIPGDDDVLVKMECSGLCHSDIYNMAGSHPMDVHIPGHEGVGTVVQLGRRVAQTGLLSLGRRVGIKWIHETCGACEICERDETSCPDQHNSGRDRPGTLQQFVCVPARHASPIPDGIRSEMAAPLLCAGLTMYSAIGKSQTRKGDWIVIQGAGGGLGHLGIQIAARRGLRVIAIDGEDKRQLCQTMGASAFFDFCDPELNDKVRSLTSSFGAHAVVCCAGSEAGYNQAIELLRGGGTLVCVGLPSNRGYHLPIGPMDMVVRGLTIIGSAVGTEDEMQELLELARKGEVVAQVDVLPLARFKEAIEEVKASKTAGRIVLQMPGYEE</sequence>
<evidence type="ECO:0000313" key="10">
    <source>
        <dbReference type="Proteomes" id="UP001244011"/>
    </source>
</evidence>
<dbReference type="SMART" id="SM00829">
    <property type="entry name" value="PKS_ER"/>
    <property type="match status" value="1"/>
</dbReference>
<name>A0AAJ0BY91_9PEZI</name>
<dbReference type="SUPFAM" id="SSF51735">
    <property type="entry name" value="NAD(P)-binding Rossmann-fold domains"/>
    <property type="match status" value="1"/>
</dbReference>
<dbReference type="InterPro" id="IPR013149">
    <property type="entry name" value="ADH-like_C"/>
</dbReference>
<gene>
    <name evidence="9" type="ORF">QBC33DRAFT_593413</name>
</gene>
<dbReference type="Proteomes" id="UP001244011">
    <property type="component" value="Unassembled WGS sequence"/>
</dbReference>
<comment type="caution">
    <text evidence="9">The sequence shown here is derived from an EMBL/GenBank/DDBJ whole genome shotgun (WGS) entry which is preliminary data.</text>
</comment>
<dbReference type="Gene3D" id="3.90.180.10">
    <property type="entry name" value="Medium-chain alcohol dehydrogenases, catalytic domain"/>
    <property type="match status" value="1"/>
</dbReference>
<dbReference type="Gene3D" id="3.40.50.720">
    <property type="entry name" value="NAD(P)-binding Rossmann-like Domain"/>
    <property type="match status" value="1"/>
</dbReference>
<proteinExistence type="inferred from homology"/>
<comment type="similarity">
    <text evidence="2 7">Belongs to the zinc-containing alcohol dehydrogenase family.</text>
</comment>
<reference evidence="9" key="1">
    <citation type="submission" date="2023-06" db="EMBL/GenBank/DDBJ databases">
        <title>Genome-scale phylogeny and comparative genomics of the fungal order Sordariales.</title>
        <authorList>
            <consortium name="Lawrence Berkeley National Laboratory"/>
            <person name="Hensen N."/>
            <person name="Bonometti L."/>
            <person name="Westerberg I."/>
            <person name="Brannstrom I.O."/>
            <person name="Guillou S."/>
            <person name="Cros-Aarteil S."/>
            <person name="Calhoun S."/>
            <person name="Haridas S."/>
            <person name="Kuo A."/>
            <person name="Mondo S."/>
            <person name="Pangilinan J."/>
            <person name="Riley R."/>
            <person name="Labutti K."/>
            <person name="Andreopoulos B."/>
            <person name="Lipzen A."/>
            <person name="Chen C."/>
            <person name="Yanf M."/>
            <person name="Daum C."/>
            <person name="Ng V."/>
            <person name="Clum A."/>
            <person name="Steindorff A."/>
            <person name="Ohm R."/>
            <person name="Martin F."/>
            <person name="Silar P."/>
            <person name="Natvig D."/>
            <person name="Lalanne C."/>
            <person name="Gautier V."/>
            <person name="Ament-Velasquez S.L."/>
            <person name="Kruys A."/>
            <person name="Hutchinson M.I."/>
            <person name="Powell A.J."/>
            <person name="Barry K."/>
            <person name="Miller A.N."/>
            <person name="Grigoriev I.V."/>
            <person name="Debuchy R."/>
            <person name="Gladieux P."/>
            <person name="Thoren M.H."/>
            <person name="Johannesson H."/>
        </authorList>
    </citation>
    <scope>NUCLEOTIDE SEQUENCE</scope>
    <source>
        <strain evidence="9">8032-3</strain>
    </source>
</reference>
<evidence type="ECO:0000259" key="8">
    <source>
        <dbReference type="SMART" id="SM00829"/>
    </source>
</evidence>
<dbReference type="InterPro" id="IPR002328">
    <property type="entry name" value="ADH_Zn_CS"/>
</dbReference>
<evidence type="ECO:0000256" key="1">
    <source>
        <dbReference type="ARBA" id="ARBA00001947"/>
    </source>
</evidence>
<dbReference type="GO" id="GO:0008270">
    <property type="term" value="F:zinc ion binding"/>
    <property type="evidence" value="ECO:0007669"/>
    <property type="project" value="InterPro"/>
</dbReference>
<evidence type="ECO:0000256" key="7">
    <source>
        <dbReference type="RuleBase" id="RU361277"/>
    </source>
</evidence>
<keyword evidence="5" id="KW-0560">Oxidoreductase</keyword>
<dbReference type="CDD" id="cd08297">
    <property type="entry name" value="CAD3"/>
    <property type="match status" value="1"/>
</dbReference>
<evidence type="ECO:0000256" key="3">
    <source>
        <dbReference type="ARBA" id="ARBA00022723"/>
    </source>
</evidence>
<keyword evidence="3 7" id="KW-0479">Metal-binding</keyword>
<comment type="cofactor">
    <cofactor evidence="1 7">
        <name>Zn(2+)</name>
        <dbReference type="ChEBI" id="CHEBI:29105"/>
    </cofactor>
</comment>